<dbReference type="Proteomes" id="UP000245627">
    <property type="component" value="Unassembled WGS sequence"/>
</dbReference>
<gene>
    <name evidence="1" type="ORF">DC487_11570</name>
</gene>
<organism evidence="1 2">
    <name type="scientific">Sphingobacterium corticibacter</name>
    <dbReference type="NCBI Taxonomy" id="2171749"/>
    <lineage>
        <taxon>Bacteria</taxon>
        <taxon>Pseudomonadati</taxon>
        <taxon>Bacteroidota</taxon>
        <taxon>Sphingobacteriia</taxon>
        <taxon>Sphingobacteriales</taxon>
        <taxon>Sphingobacteriaceae</taxon>
        <taxon>Sphingobacterium</taxon>
    </lineage>
</organism>
<comment type="caution">
    <text evidence="1">The sequence shown here is derived from an EMBL/GenBank/DDBJ whole genome shotgun (WGS) entry which is preliminary data.</text>
</comment>
<protein>
    <submittedName>
        <fullName evidence="1">Uncharacterized protein</fullName>
    </submittedName>
</protein>
<name>A0A2T8HH37_9SPHI</name>
<evidence type="ECO:0000313" key="2">
    <source>
        <dbReference type="Proteomes" id="UP000245627"/>
    </source>
</evidence>
<dbReference type="EMBL" id="QDKG01000004">
    <property type="protein sequence ID" value="PVH24756.1"/>
    <property type="molecule type" value="Genomic_DNA"/>
</dbReference>
<sequence>MLRSLFLLIFPAAFWLNTNSPAIKNTDSWQEVRDTIAPRRDTIGIEEVLIQREVLSPEEQFRRDSSEYRIIYLHGDNKKMIEAINIFPPVIVININKIYNHFSTSGKRARSMQKVLKDRFENDKINQTWYPLTQQLAKLEGQQLEDFRRYYQPNYDWWVVAEEYEQLDYLFKRLRNYGDSASYIREYLALPNKETPSFYDRK</sequence>
<dbReference type="OrthoDB" id="708928at2"/>
<reference evidence="1 2" key="1">
    <citation type="submission" date="2018-04" db="EMBL/GenBank/DDBJ databases">
        <title>Sphingobacterium cortibacter sp. nov.</title>
        <authorList>
            <person name="Li Y."/>
        </authorList>
    </citation>
    <scope>NUCLEOTIDE SEQUENCE [LARGE SCALE GENOMIC DNA]</scope>
    <source>
        <strain evidence="1 2">2c-3</strain>
    </source>
</reference>
<proteinExistence type="predicted"/>
<dbReference type="RefSeq" id="WP_116776138.1">
    <property type="nucleotide sequence ID" value="NZ_QDKG01000004.1"/>
</dbReference>
<dbReference type="AlphaFoldDB" id="A0A2T8HH37"/>
<accession>A0A2T8HH37</accession>
<keyword evidence="2" id="KW-1185">Reference proteome</keyword>
<evidence type="ECO:0000313" key="1">
    <source>
        <dbReference type="EMBL" id="PVH24756.1"/>
    </source>
</evidence>